<dbReference type="GO" id="GO:0003677">
    <property type="term" value="F:DNA binding"/>
    <property type="evidence" value="ECO:0007669"/>
    <property type="project" value="InterPro"/>
</dbReference>
<dbReference type="PROSITE" id="PS50198">
    <property type="entry name" value="PPIC_PPIASE_2"/>
    <property type="match status" value="1"/>
</dbReference>
<dbReference type="Proteomes" id="UP000829685">
    <property type="component" value="Unassembled WGS sequence"/>
</dbReference>
<comment type="caution">
    <text evidence="9">The sequence shown here is derived from an EMBL/GenBank/DDBJ whole genome shotgun (WGS) entry which is preliminary data.</text>
</comment>
<accession>A0A9P9WFM7</accession>
<dbReference type="GO" id="GO:0003755">
    <property type="term" value="F:peptidyl-prolyl cis-trans isomerase activity"/>
    <property type="evidence" value="ECO:0007669"/>
    <property type="project" value="UniProtKB-UniRule"/>
</dbReference>
<feature type="region of interest" description="Disordered" evidence="7">
    <location>
        <begin position="1"/>
        <end position="45"/>
    </location>
</feature>
<dbReference type="EC" id="5.2.1.8" evidence="6"/>
<evidence type="ECO:0000256" key="2">
    <source>
        <dbReference type="ARBA" id="ARBA00010242"/>
    </source>
</evidence>
<keyword evidence="10" id="KW-1185">Reference proteome</keyword>
<dbReference type="InterPro" id="IPR046357">
    <property type="entry name" value="PPIase_dom_sf"/>
</dbReference>
<gene>
    <name evidence="9" type="ORF">JX265_009682</name>
</gene>
<dbReference type="AlphaFoldDB" id="A0A9P9WFM7"/>
<dbReference type="Pfam" id="PF00639">
    <property type="entry name" value="Rotamase"/>
    <property type="match status" value="1"/>
</dbReference>
<dbReference type="EMBL" id="JAFIMR010000030">
    <property type="protein sequence ID" value="KAI1861063.1"/>
    <property type="molecule type" value="Genomic_DNA"/>
</dbReference>
<dbReference type="InterPro" id="IPR000297">
    <property type="entry name" value="PPIase_PpiC"/>
</dbReference>
<evidence type="ECO:0000256" key="7">
    <source>
        <dbReference type="SAM" id="MobiDB-lite"/>
    </source>
</evidence>
<keyword evidence="3 5" id="KW-0697">Rotamase</keyword>
<organism evidence="9 10">
    <name type="scientific">Neoarthrinium moseri</name>
    <dbReference type="NCBI Taxonomy" id="1658444"/>
    <lineage>
        <taxon>Eukaryota</taxon>
        <taxon>Fungi</taxon>
        <taxon>Dikarya</taxon>
        <taxon>Ascomycota</taxon>
        <taxon>Pezizomycotina</taxon>
        <taxon>Sordariomycetes</taxon>
        <taxon>Xylariomycetidae</taxon>
        <taxon>Amphisphaeriales</taxon>
        <taxon>Apiosporaceae</taxon>
        <taxon>Neoarthrinium</taxon>
    </lineage>
</organism>
<evidence type="ECO:0000256" key="6">
    <source>
        <dbReference type="RuleBase" id="RU363014"/>
    </source>
</evidence>
<dbReference type="SUPFAM" id="SSF54534">
    <property type="entry name" value="FKBP-like"/>
    <property type="match status" value="1"/>
</dbReference>
<keyword evidence="4 5" id="KW-0413">Isomerase</keyword>
<comment type="catalytic activity">
    <reaction evidence="1 6">
        <text>[protein]-peptidylproline (omega=180) = [protein]-peptidylproline (omega=0)</text>
        <dbReference type="Rhea" id="RHEA:16237"/>
        <dbReference type="Rhea" id="RHEA-COMP:10747"/>
        <dbReference type="Rhea" id="RHEA-COMP:10748"/>
        <dbReference type="ChEBI" id="CHEBI:83833"/>
        <dbReference type="ChEBI" id="CHEBI:83834"/>
        <dbReference type="EC" id="5.2.1.8"/>
    </reaction>
</comment>
<evidence type="ECO:0000313" key="10">
    <source>
        <dbReference type="Proteomes" id="UP000829685"/>
    </source>
</evidence>
<sequence>MAGGKKGKTEAKSKGGPKEAPKGGKGNAKKDNSQATPAPAKAKGAQKIWPCHILCDKHSKREEALEELRNGTSWEDVCTKYSTEKARSGGKLGEKLKGQLEPEFEVLAFALPVFKATESKEYPYGLCKTVHGYHIIKLDKKQ</sequence>
<reference evidence="9" key="1">
    <citation type="submission" date="2021-03" db="EMBL/GenBank/DDBJ databases">
        <title>Revisited historic fungal species revealed as producer of novel bioactive compounds through whole genome sequencing and comparative genomics.</title>
        <authorList>
            <person name="Vignolle G.A."/>
            <person name="Hochenegger N."/>
            <person name="Mach R.L."/>
            <person name="Mach-Aigner A.R."/>
            <person name="Javad Rahimi M."/>
            <person name="Salim K.A."/>
            <person name="Chan C.M."/>
            <person name="Lim L.B.L."/>
            <person name="Cai F."/>
            <person name="Druzhinina I.S."/>
            <person name="U'Ren J.M."/>
            <person name="Derntl C."/>
        </authorList>
    </citation>
    <scope>NUCLEOTIDE SEQUENCE</scope>
    <source>
        <strain evidence="9">TUCIM 5799</strain>
    </source>
</reference>
<dbReference type="InterPro" id="IPR043323">
    <property type="entry name" value="PIN4"/>
</dbReference>
<proteinExistence type="inferred from homology"/>
<protein>
    <recommendedName>
        <fullName evidence="6">Peptidyl-prolyl cis-trans isomerase</fullName>
        <ecNumber evidence="6">5.2.1.8</ecNumber>
    </recommendedName>
</protein>
<evidence type="ECO:0000256" key="4">
    <source>
        <dbReference type="ARBA" id="ARBA00023235"/>
    </source>
</evidence>
<evidence type="ECO:0000256" key="5">
    <source>
        <dbReference type="PROSITE-ProRule" id="PRU00278"/>
    </source>
</evidence>
<evidence type="ECO:0000256" key="3">
    <source>
        <dbReference type="ARBA" id="ARBA00023110"/>
    </source>
</evidence>
<feature type="domain" description="PpiC" evidence="8">
    <location>
        <begin position="45"/>
        <end position="140"/>
    </location>
</feature>
<dbReference type="Gene3D" id="3.10.50.40">
    <property type="match status" value="1"/>
</dbReference>
<evidence type="ECO:0000256" key="1">
    <source>
        <dbReference type="ARBA" id="ARBA00000971"/>
    </source>
</evidence>
<comment type="similarity">
    <text evidence="2">Belongs to the PpiC/parvulin rotamase family. PIN4 subfamily.</text>
</comment>
<feature type="compositionally biased region" description="Basic and acidic residues" evidence="7">
    <location>
        <begin position="7"/>
        <end position="32"/>
    </location>
</feature>
<evidence type="ECO:0000313" key="9">
    <source>
        <dbReference type="EMBL" id="KAI1861063.1"/>
    </source>
</evidence>
<dbReference type="PANTHER" id="PTHR45995">
    <property type="match status" value="1"/>
</dbReference>
<dbReference type="GO" id="GO:0006364">
    <property type="term" value="P:rRNA processing"/>
    <property type="evidence" value="ECO:0007669"/>
    <property type="project" value="InterPro"/>
</dbReference>
<evidence type="ECO:0000259" key="8">
    <source>
        <dbReference type="PROSITE" id="PS50198"/>
    </source>
</evidence>
<name>A0A9P9WFM7_9PEZI</name>